<dbReference type="Proteomes" id="UP000625631">
    <property type="component" value="Unassembled WGS sequence"/>
</dbReference>
<organism evidence="1 2">
    <name type="scientific">Hymenobacter negativus</name>
    <dbReference type="NCBI Taxonomy" id="2795026"/>
    <lineage>
        <taxon>Bacteria</taxon>
        <taxon>Pseudomonadati</taxon>
        <taxon>Bacteroidota</taxon>
        <taxon>Cytophagia</taxon>
        <taxon>Cytophagales</taxon>
        <taxon>Hymenobacteraceae</taxon>
        <taxon>Hymenobacter</taxon>
    </lineage>
</organism>
<evidence type="ECO:0000313" key="2">
    <source>
        <dbReference type="Proteomes" id="UP000625631"/>
    </source>
</evidence>
<reference evidence="1 2" key="1">
    <citation type="submission" date="2020-12" db="EMBL/GenBank/DDBJ databases">
        <title>Hymenobacter sp.</title>
        <authorList>
            <person name="Kim M.K."/>
        </authorList>
    </citation>
    <scope>NUCLEOTIDE SEQUENCE [LARGE SCALE GENOMIC DNA]</scope>
    <source>
        <strain evidence="1 2">BT442</strain>
    </source>
</reference>
<evidence type="ECO:0000313" key="1">
    <source>
        <dbReference type="EMBL" id="MBH8558086.1"/>
    </source>
</evidence>
<protein>
    <submittedName>
        <fullName evidence="1">T9SS type A sorting domain-containing protein</fullName>
    </submittedName>
</protein>
<dbReference type="EMBL" id="JAEDAE010000003">
    <property type="protein sequence ID" value="MBH8558086.1"/>
    <property type="molecule type" value="Genomic_DNA"/>
</dbReference>
<comment type="caution">
    <text evidence="1">The sequence shown here is derived from an EMBL/GenBank/DDBJ whole genome shotgun (WGS) entry which is preliminary data.</text>
</comment>
<accession>A0ABS0Q764</accession>
<keyword evidence="2" id="KW-1185">Reference proteome</keyword>
<gene>
    <name evidence="1" type="ORF">I7X13_08515</name>
</gene>
<name>A0ABS0Q764_9BACT</name>
<proteinExistence type="predicted"/>
<sequence>MTDAPGYVTPYDVATAPSSGCAISPDVMPWHHRTSDGTVVLRTADSPFVLGQNYPNPHTGETTVPFTLPTMADVHLDLFDQLGRKMAGVVRKGRSAGAQTIKLNLEGLGLPAGDYIYRLQVSSRFGIFQQAKQMTLV</sequence>
<dbReference type="RefSeq" id="WP_198067630.1">
    <property type="nucleotide sequence ID" value="NZ_JAEDAD010000002.1"/>
</dbReference>